<reference evidence="1 2" key="1">
    <citation type="submission" date="2019-05" db="EMBL/GenBank/DDBJ databases">
        <title>Another draft genome of Portunus trituberculatus and its Hox gene families provides insights of decapod evolution.</title>
        <authorList>
            <person name="Jeong J.-H."/>
            <person name="Song I."/>
            <person name="Kim S."/>
            <person name="Choi T."/>
            <person name="Kim D."/>
            <person name="Ryu S."/>
            <person name="Kim W."/>
        </authorList>
    </citation>
    <scope>NUCLEOTIDE SEQUENCE [LARGE SCALE GENOMIC DNA]</scope>
    <source>
        <tissue evidence="1">Muscle</tissue>
    </source>
</reference>
<keyword evidence="2" id="KW-1185">Reference proteome</keyword>
<dbReference type="AlphaFoldDB" id="A0A5B7DMQ1"/>
<sequence length="85" mass="9876">MKRKENYACWSRDGAVSGGHRRRMSGLSPPIKAAFGYMSRLTLFQEHLPLSEHVKVDYEDTTEQSPSLYLYSKLHYEKRKENGNP</sequence>
<gene>
    <name evidence="1" type="ORF">E2C01_015739</name>
</gene>
<dbReference type="EMBL" id="VSRR010001118">
    <property type="protein sequence ID" value="MPC22718.1"/>
    <property type="molecule type" value="Genomic_DNA"/>
</dbReference>
<comment type="caution">
    <text evidence="1">The sequence shown here is derived from an EMBL/GenBank/DDBJ whole genome shotgun (WGS) entry which is preliminary data.</text>
</comment>
<evidence type="ECO:0000313" key="2">
    <source>
        <dbReference type="Proteomes" id="UP000324222"/>
    </source>
</evidence>
<organism evidence="1 2">
    <name type="scientific">Portunus trituberculatus</name>
    <name type="common">Swimming crab</name>
    <name type="synonym">Neptunus trituberculatus</name>
    <dbReference type="NCBI Taxonomy" id="210409"/>
    <lineage>
        <taxon>Eukaryota</taxon>
        <taxon>Metazoa</taxon>
        <taxon>Ecdysozoa</taxon>
        <taxon>Arthropoda</taxon>
        <taxon>Crustacea</taxon>
        <taxon>Multicrustacea</taxon>
        <taxon>Malacostraca</taxon>
        <taxon>Eumalacostraca</taxon>
        <taxon>Eucarida</taxon>
        <taxon>Decapoda</taxon>
        <taxon>Pleocyemata</taxon>
        <taxon>Brachyura</taxon>
        <taxon>Eubrachyura</taxon>
        <taxon>Portunoidea</taxon>
        <taxon>Portunidae</taxon>
        <taxon>Portuninae</taxon>
        <taxon>Portunus</taxon>
    </lineage>
</organism>
<accession>A0A5B7DMQ1</accession>
<evidence type="ECO:0000313" key="1">
    <source>
        <dbReference type="EMBL" id="MPC22718.1"/>
    </source>
</evidence>
<dbReference type="Proteomes" id="UP000324222">
    <property type="component" value="Unassembled WGS sequence"/>
</dbReference>
<protein>
    <submittedName>
        <fullName evidence="1">Uncharacterized protein</fullName>
    </submittedName>
</protein>
<name>A0A5B7DMQ1_PORTR</name>
<proteinExistence type="predicted"/>